<dbReference type="PROSITE" id="PS51186">
    <property type="entry name" value="GNAT"/>
    <property type="match status" value="1"/>
</dbReference>
<dbReference type="RefSeq" id="WP_281092581.1">
    <property type="nucleotide sequence ID" value="NZ_JARYZI010000001.1"/>
</dbReference>
<dbReference type="CDD" id="cd04301">
    <property type="entry name" value="NAT_SF"/>
    <property type="match status" value="1"/>
</dbReference>
<feature type="domain" description="N-acetyltransferase" evidence="1">
    <location>
        <begin position="343"/>
        <end position="490"/>
    </location>
</feature>
<keyword evidence="2" id="KW-0012">Acyltransferase</keyword>
<dbReference type="PANTHER" id="PTHR46825:SF9">
    <property type="entry name" value="BETA-LACTAMASE-RELATED DOMAIN-CONTAINING PROTEIN"/>
    <property type="match status" value="1"/>
</dbReference>
<dbReference type="Proteomes" id="UP001158045">
    <property type="component" value="Unassembled WGS sequence"/>
</dbReference>
<dbReference type="EC" id="2.3.1.-" evidence="2"/>
<protein>
    <submittedName>
        <fullName evidence="2">GNAT family N-acetyltransferase</fullName>
        <ecNumber evidence="2">2.3.1.-</ecNumber>
    </submittedName>
</protein>
<dbReference type="Pfam" id="PF00144">
    <property type="entry name" value="Beta-lactamase"/>
    <property type="match status" value="1"/>
</dbReference>
<dbReference type="InterPro" id="IPR012338">
    <property type="entry name" value="Beta-lactam/transpept-like"/>
</dbReference>
<dbReference type="Gene3D" id="3.40.710.10">
    <property type="entry name" value="DD-peptidase/beta-lactamase superfamily"/>
    <property type="match status" value="1"/>
</dbReference>
<keyword evidence="3" id="KW-1185">Reference proteome</keyword>
<gene>
    <name evidence="2" type="ORF">QE109_01420</name>
</gene>
<evidence type="ECO:0000313" key="3">
    <source>
        <dbReference type="Proteomes" id="UP001158045"/>
    </source>
</evidence>
<comment type="caution">
    <text evidence="2">The sequence shown here is derived from an EMBL/GenBank/DDBJ whole genome shotgun (WGS) entry which is preliminary data.</text>
</comment>
<dbReference type="SUPFAM" id="SSF56601">
    <property type="entry name" value="beta-lactamase/transpeptidase-like"/>
    <property type="match status" value="1"/>
</dbReference>
<dbReference type="InterPro" id="IPR050491">
    <property type="entry name" value="AmpC-like"/>
</dbReference>
<dbReference type="Gene3D" id="3.40.630.30">
    <property type="match status" value="1"/>
</dbReference>
<name>A0ABT6N8P8_9FIRM</name>
<sequence>MMIDKKKLGYEIDRVSKEWDASGGFVVIKDGEVLYDQVYGFADRENGILTTRESNYIMDTETSVFLGLCTFLLIDQGKIKLEDKIDMYIPEYQFADKIQIKHLLKNATGIPDFFYTQLMIKLDKDRAHQALSHCDKIRAENKLRNQNKNYKDVLSLIGDQPLEYEPGTIGRNGSESNSAFLAEIVRRVTHMTVFEFLVKHVFTPLNMTGVNQGQASNTTSYTVYRHNNLVRMPLDYQVDGLFTLTLEDVKKLLMAIGEAKVISKKMWKQALKPDSEGNGLIFENANGFDCVSMLFNGYGLCIYFNHKTGISYVSLVNEEQKFKNIEGIWYYYRKCLREVIEATFTYPLETKMAKISSDNLWDALNIKVDPEQLEFVLEAKSSIAMALMYKTKKAFVQMEGKRVIGLLVLDIDKKNKHYNIDIIQIDKRFQGRGYGKLMIKWAVEYLAKEGAKELEIGVSRFNHAAQKVYMDAGFSAKSIYEESMTLHLSL</sequence>
<accession>A0ABT6N8P8</accession>
<proteinExistence type="predicted"/>
<dbReference type="Pfam" id="PF00583">
    <property type="entry name" value="Acetyltransf_1"/>
    <property type="match status" value="1"/>
</dbReference>
<dbReference type="GO" id="GO:0016746">
    <property type="term" value="F:acyltransferase activity"/>
    <property type="evidence" value="ECO:0007669"/>
    <property type="project" value="UniProtKB-KW"/>
</dbReference>
<reference evidence="2 3" key="1">
    <citation type="submission" date="2023-04" db="EMBL/GenBank/DDBJ databases">
        <title>Fusibacter bizertensis strain WBS, isolated from littoral bottom sediments of the Arctic seas - biochemical and genomic analysis.</title>
        <authorList>
            <person name="Brioukhanov A.L."/>
        </authorList>
    </citation>
    <scope>NUCLEOTIDE SEQUENCE [LARGE SCALE GENOMIC DNA]</scope>
    <source>
        <strain evidence="2 3">WBS</strain>
    </source>
</reference>
<dbReference type="PANTHER" id="PTHR46825">
    <property type="entry name" value="D-ALANYL-D-ALANINE-CARBOXYPEPTIDASE/ENDOPEPTIDASE AMPH"/>
    <property type="match status" value="1"/>
</dbReference>
<dbReference type="InterPro" id="IPR001466">
    <property type="entry name" value="Beta-lactam-related"/>
</dbReference>
<organism evidence="2 3">
    <name type="scientific">Fusibacter bizertensis</name>
    <dbReference type="NCBI Taxonomy" id="1488331"/>
    <lineage>
        <taxon>Bacteria</taxon>
        <taxon>Bacillati</taxon>
        <taxon>Bacillota</taxon>
        <taxon>Clostridia</taxon>
        <taxon>Eubacteriales</taxon>
        <taxon>Eubacteriales Family XII. Incertae Sedis</taxon>
        <taxon>Fusibacter</taxon>
    </lineage>
</organism>
<dbReference type="EMBL" id="JARYZI010000001">
    <property type="protein sequence ID" value="MDH8676782.1"/>
    <property type="molecule type" value="Genomic_DNA"/>
</dbReference>
<dbReference type="SUPFAM" id="SSF55729">
    <property type="entry name" value="Acyl-CoA N-acyltransferases (Nat)"/>
    <property type="match status" value="1"/>
</dbReference>
<keyword evidence="2" id="KW-0808">Transferase</keyword>
<evidence type="ECO:0000313" key="2">
    <source>
        <dbReference type="EMBL" id="MDH8676782.1"/>
    </source>
</evidence>
<dbReference type="InterPro" id="IPR016181">
    <property type="entry name" value="Acyl_CoA_acyltransferase"/>
</dbReference>
<evidence type="ECO:0000259" key="1">
    <source>
        <dbReference type="PROSITE" id="PS51186"/>
    </source>
</evidence>
<dbReference type="InterPro" id="IPR000182">
    <property type="entry name" value="GNAT_dom"/>
</dbReference>